<evidence type="ECO:0000256" key="1">
    <source>
        <dbReference type="SAM" id="MobiDB-lite"/>
    </source>
</evidence>
<comment type="caution">
    <text evidence="2">The sequence shown here is derived from an EMBL/GenBank/DDBJ whole genome shotgun (WGS) entry which is preliminary data.</text>
</comment>
<protein>
    <submittedName>
        <fullName evidence="2">Uncharacterized protein</fullName>
    </submittedName>
</protein>
<evidence type="ECO:0000313" key="2">
    <source>
        <dbReference type="EMBL" id="GJU10131.1"/>
    </source>
</evidence>
<organism evidence="2 3">
    <name type="scientific">Tanacetum coccineum</name>
    <dbReference type="NCBI Taxonomy" id="301880"/>
    <lineage>
        <taxon>Eukaryota</taxon>
        <taxon>Viridiplantae</taxon>
        <taxon>Streptophyta</taxon>
        <taxon>Embryophyta</taxon>
        <taxon>Tracheophyta</taxon>
        <taxon>Spermatophyta</taxon>
        <taxon>Magnoliopsida</taxon>
        <taxon>eudicotyledons</taxon>
        <taxon>Gunneridae</taxon>
        <taxon>Pentapetalae</taxon>
        <taxon>asterids</taxon>
        <taxon>campanulids</taxon>
        <taxon>Asterales</taxon>
        <taxon>Asteraceae</taxon>
        <taxon>Asteroideae</taxon>
        <taxon>Anthemideae</taxon>
        <taxon>Anthemidinae</taxon>
        <taxon>Tanacetum</taxon>
    </lineage>
</organism>
<name>A0ABQ5JD86_9ASTR</name>
<reference evidence="2" key="2">
    <citation type="submission" date="2022-01" db="EMBL/GenBank/DDBJ databases">
        <authorList>
            <person name="Yamashiro T."/>
            <person name="Shiraishi A."/>
            <person name="Satake H."/>
            <person name="Nakayama K."/>
        </authorList>
    </citation>
    <scope>NUCLEOTIDE SEQUENCE</scope>
</reference>
<reference evidence="2" key="1">
    <citation type="journal article" date="2022" name="Int. J. Mol. Sci.">
        <title>Draft Genome of Tanacetum Coccineum: Genomic Comparison of Closely Related Tanacetum-Family Plants.</title>
        <authorList>
            <person name="Yamashiro T."/>
            <person name="Shiraishi A."/>
            <person name="Nakayama K."/>
            <person name="Satake H."/>
        </authorList>
    </citation>
    <scope>NUCLEOTIDE SEQUENCE</scope>
</reference>
<dbReference type="Proteomes" id="UP001151760">
    <property type="component" value="Unassembled WGS sequence"/>
</dbReference>
<proteinExistence type="predicted"/>
<accession>A0ABQ5JD86</accession>
<gene>
    <name evidence="2" type="ORF">Tco_1132527</name>
</gene>
<feature type="compositionally biased region" description="Basic and acidic residues" evidence="1">
    <location>
        <begin position="29"/>
        <end position="58"/>
    </location>
</feature>
<feature type="region of interest" description="Disordered" evidence="1">
    <location>
        <begin position="22"/>
        <end position="58"/>
    </location>
</feature>
<dbReference type="EMBL" id="BQNB010021794">
    <property type="protein sequence ID" value="GJU10131.1"/>
    <property type="molecule type" value="Genomic_DNA"/>
</dbReference>
<sequence>MITYLKNTGGYKYSQLKGKKTLARKRAGEKKSKESAKKQKLKDVTEEQELAKSDEEAAANYEHEKEELRIWLTVVSDEEETIGILQASGELWKIWSKISKDEDLLKRIKITEDIS</sequence>
<keyword evidence="3" id="KW-1185">Reference proteome</keyword>
<evidence type="ECO:0000313" key="3">
    <source>
        <dbReference type="Proteomes" id="UP001151760"/>
    </source>
</evidence>